<dbReference type="EMBL" id="PFMR01000089">
    <property type="protein sequence ID" value="PIZ17722.1"/>
    <property type="molecule type" value="Genomic_DNA"/>
</dbReference>
<dbReference type="AlphaFoldDB" id="A0A2M7SDX9"/>
<evidence type="ECO:0000313" key="2">
    <source>
        <dbReference type="EMBL" id="PIZ17722.1"/>
    </source>
</evidence>
<accession>A0A2M7SDX9</accession>
<name>A0A2M7SDX9_9BACT</name>
<feature type="domain" description="TnsA endonuclease N-terminal" evidence="1">
    <location>
        <begin position="39"/>
        <end position="112"/>
    </location>
</feature>
<dbReference type="Pfam" id="PF08722">
    <property type="entry name" value="Tn7_TnsA-like_N"/>
    <property type="match status" value="1"/>
</dbReference>
<organism evidence="2 3">
    <name type="scientific">Candidatus Desantisbacteria bacterium CG_4_10_14_0_8_um_filter_48_22</name>
    <dbReference type="NCBI Taxonomy" id="1974543"/>
    <lineage>
        <taxon>Bacteria</taxon>
        <taxon>Candidatus Desantisiibacteriota</taxon>
    </lineage>
</organism>
<comment type="caution">
    <text evidence="2">The sequence shown here is derived from an EMBL/GenBank/DDBJ whole genome shotgun (WGS) entry which is preliminary data.</text>
</comment>
<dbReference type="Proteomes" id="UP000229307">
    <property type="component" value="Unassembled WGS sequence"/>
</dbReference>
<protein>
    <recommendedName>
        <fullName evidence="1">TnsA endonuclease N-terminal domain-containing protein</fullName>
    </recommendedName>
</protein>
<gene>
    <name evidence="2" type="ORF">COY52_03120</name>
</gene>
<sequence length="136" mass="16155">MRVNRGKLIGLRRSPYGEEVYDSDLEKYYMVELEGMPGIKSWTKKHNIKIPYQFLFIKRHYIPDFLVEFNDGSKEIHETKGLPFLFLLSTKLKKVSAEEYCKKLGWKYIFITKDKEVFYKNNFLSNALGSIKDIKE</sequence>
<proteinExistence type="predicted"/>
<evidence type="ECO:0000259" key="1">
    <source>
        <dbReference type="Pfam" id="PF08722"/>
    </source>
</evidence>
<dbReference type="InterPro" id="IPR014833">
    <property type="entry name" value="TnsA_N"/>
</dbReference>
<reference evidence="3" key="1">
    <citation type="submission" date="2017-09" db="EMBL/GenBank/DDBJ databases">
        <title>Depth-based differentiation of microbial function through sediment-hosted aquifers and enrichment of novel symbionts in the deep terrestrial subsurface.</title>
        <authorList>
            <person name="Probst A.J."/>
            <person name="Ladd B."/>
            <person name="Jarett J.K."/>
            <person name="Geller-Mcgrath D.E."/>
            <person name="Sieber C.M.K."/>
            <person name="Emerson J.B."/>
            <person name="Anantharaman K."/>
            <person name="Thomas B.C."/>
            <person name="Malmstrom R."/>
            <person name="Stieglmeier M."/>
            <person name="Klingl A."/>
            <person name="Woyke T."/>
            <person name="Ryan C.M."/>
            <person name="Banfield J.F."/>
        </authorList>
    </citation>
    <scope>NUCLEOTIDE SEQUENCE [LARGE SCALE GENOMIC DNA]</scope>
</reference>
<evidence type="ECO:0000313" key="3">
    <source>
        <dbReference type="Proteomes" id="UP000229307"/>
    </source>
</evidence>